<gene>
    <name evidence="2" type="primary">LOC142170160</name>
</gene>
<protein>
    <submittedName>
        <fullName evidence="2">Uncharacterized protein LOC142170160</fullName>
    </submittedName>
</protein>
<evidence type="ECO:0000313" key="1">
    <source>
        <dbReference type="Proteomes" id="UP000790787"/>
    </source>
</evidence>
<sequence>MDHGGWITWRQFRIDLCERYDGTGPLDVVTTFNRLQQWADVLSYQKRFEELRYRVQVVRPHLDELYFVQCFVGGLKEEIGPMVKVGNPKTLVAAYNMVKLYEQSQNAAKQQSYKPNRPIPLPYSHPKAPTAPLLPKTSIVPPSNAKPPLPKNPTIEALRERNLCFCCHERYTPGHQCKNRALNALEGEENFVEASDEELKNEAEDIVQEEQGELSLNVVMGLSHSPNTIRIAGWVKKQRVLVLIDSGSTHSFIDPQVMKQLNLKGQAYRRPMRVRIANGQIMPCSHSYPGFTWTMGGEAFSFNLGLLRAEGSDIILGMDWVNTVSPVVLHTWPHNISFFKENKLLTLVEYLGHVISGEGVSTDVTKVEAMLSWPQLVNIKSLRRFQGLTGYYRRFIKNYTIISRPLTQLLKKGCFEWSDSTSQAFDELKKAMVKAPVLGLPDFSIPFTVEVDASGYGVGPVLLQKGRALAFLSQTLIPKHLGLSTYEKELVALLIAVDKWRHYLQPNKFLIRTDHFSLKFLRDQRVITVLQHKGITKLMGLDYEI</sequence>
<organism evidence="1 2">
    <name type="scientific">Nicotiana tabacum</name>
    <name type="common">Common tobacco</name>
    <dbReference type="NCBI Taxonomy" id="4097"/>
    <lineage>
        <taxon>Eukaryota</taxon>
        <taxon>Viridiplantae</taxon>
        <taxon>Streptophyta</taxon>
        <taxon>Embryophyta</taxon>
        <taxon>Tracheophyta</taxon>
        <taxon>Spermatophyta</taxon>
        <taxon>Magnoliopsida</taxon>
        <taxon>eudicotyledons</taxon>
        <taxon>Gunneridae</taxon>
        <taxon>Pentapetalae</taxon>
        <taxon>asterids</taxon>
        <taxon>lamiids</taxon>
        <taxon>Solanales</taxon>
        <taxon>Solanaceae</taxon>
        <taxon>Nicotianoideae</taxon>
        <taxon>Nicotianeae</taxon>
        <taxon>Nicotiana</taxon>
    </lineage>
</organism>
<dbReference type="Proteomes" id="UP000790787">
    <property type="component" value="Chromosome 16"/>
</dbReference>
<reference evidence="1" key="1">
    <citation type="journal article" date="2014" name="Nat. Commun.">
        <title>The tobacco genome sequence and its comparison with those of tomato and potato.</title>
        <authorList>
            <person name="Sierro N."/>
            <person name="Battey J.N."/>
            <person name="Ouadi S."/>
            <person name="Bakaher N."/>
            <person name="Bovet L."/>
            <person name="Willig A."/>
            <person name="Goepfert S."/>
            <person name="Peitsch M.C."/>
            <person name="Ivanov N.V."/>
        </authorList>
    </citation>
    <scope>NUCLEOTIDE SEQUENCE [LARGE SCALE GENOMIC DNA]</scope>
</reference>
<reference evidence="2" key="2">
    <citation type="submission" date="2025-08" db="UniProtKB">
        <authorList>
            <consortium name="RefSeq"/>
        </authorList>
    </citation>
    <scope>IDENTIFICATION</scope>
    <source>
        <tissue evidence="2">Leaf</tissue>
    </source>
</reference>
<dbReference type="RefSeq" id="XP_075088092.1">
    <property type="nucleotide sequence ID" value="XM_075231991.1"/>
</dbReference>
<evidence type="ECO:0000313" key="2">
    <source>
        <dbReference type="RefSeq" id="XP_075088092.1"/>
    </source>
</evidence>
<proteinExistence type="predicted"/>
<keyword evidence="1" id="KW-1185">Reference proteome</keyword>
<accession>A0AC58SSZ3</accession>
<name>A0AC58SSZ3_TOBAC</name>